<dbReference type="InterPro" id="IPR010402">
    <property type="entry name" value="CCT_domain"/>
</dbReference>
<dbReference type="PANTHER" id="PTHR31319:SF110">
    <property type="entry name" value="CCT MOTIF FAMILY PROTEIN"/>
    <property type="match status" value="1"/>
</dbReference>
<dbReference type="ExpressionAtlas" id="K7N4M4">
    <property type="expression patterns" value="baseline"/>
</dbReference>
<dbReference type="Gramene" id="KRG92261">
    <property type="protein sequence ID" value="KRG92261"/>
    <property type="gene ID" value="GLYMA_20G200400"/>
</dbReference>
<dbReference type="Pfam" id="PF06203">
    <property type="entry name" value="CCT"/>
    <property type="match status" value="1"/>
</dbReference>
<keyword evidence="8" id="KW-1185">Reference proteome</keyword>
<evidence type="ECO:0000313" key="6">
    <source>
        <dbReference type="EMBL" id="KRG92261.1"/>
    </source>
</evidence>
<dbReference type="OMA" id="FSQYPTD"/>
<keyword evidence="2 3" id="KW-0539">Nucleus</keyword>
<evidence type="ECO:0000313" key="7">
    <source>
        <dbReference type="EnsemblPlants" id="KRG92261"/>
    </source>
</evidence>
<gene>
    <name evidence="7" type="primary">LOC100813806</name>
    <name evidence="6" type="ORF">GLYMA_20G200400</name>
</gene>
<protein>
    <recommendedName>
        <fullName evidence="5">CCT domain-containing protein</fullName>
    </recommendedName>
</protein>
<dbReference type="Proteomes" id="UP000008827">
    <property type="component" value="Chromosome 20"/>
</dbReference>
<evidence type="ECO:0000256" key="3">
    <source>
        <dbReference type="PROSITE-ProRule" id="PRU00357"/>
    </source>
</evidence>
<evidence type="ECO:0000259" key="5">
    <source>
        <dbReference type="PROSITE" id="PS51017"/>
    </source>
</evidence>
<organism evidence="7">
    <name type="scientific">Glycine max</name>
    <name type="common">Soybean</name>
    <name type="synonym">Glycine hispida</name>
    <dbReference type="NCBI Taxonomy" id="3847"/>
    <lineage>
        <taxon>Eukaryota</taxon>
        <taxon>Viridiplantae</taxon>
        <taxon>Streptophyta</taxon>
        <taxon>Embryophyta</taxon>
        <taxon>Tracheophyta</taxon>
        <taxon>Spermatophyta</taxon>
        <taxon>Magnoliopsida</taxon>
        <taxon>eudicotyledons</taxon>
        <taxon>Gunneridae</taxon>
        <taxon>Pentapetalae</taxon>
        <taxon>rosids</taxon>
        <taxon>fabids</taxon>
        <taxon>Fabales</taxon>
        <taxon>Fabaceae</taxon>
        <taxon>Papilionoideae</taxon>
        <taxon>50 kb inversion clade</taxon>
        <taxon>NPAAA clade</taxon>
        <taxon>indigoferoid/millettioid clade</taxon>
        <taxon>Phaseoleae</taxon>
        <taxon>Glycine</taxon>
        <taxon>Glycine subgen. Soja</taxon>
    </lineage>
</organism>
<dbReference type="InterPro" id="IPR045281">
    <property type="entry name" value="CONSTANS-like"/>
</dbReference>
<name>K7N4M4_SOYBN</name>
<reference evidence="6" key="3">
    <citation type="submission" date="2018-07" db="EMBL/GenBank/DDBJ databases">
        <title>WGS assembly of Glycine max.</title>
        <authorList>
            <person name="Schmutz J."/>
            <person name="Cannon S."/>
            <person name="Schlueter J."/>
            <person name="Ma J."/>
            <person name="Mitros T."/>
            <person name="Nelson W."/>
            <person name="Hyten D."/>
            <person name="Song Q."/>
            <person name="Thelen J."/>
            <person name="Cheng J."/>
            <person name="Xu D."/>
            <person name="Hellsten U."/>
            <person name="May G."/>
            <person name="Yu Y."/>
            <person name="Sakurai T."/>
            <person name="Umezawa T."/>
            <person name="Bhattacharyya M."/>
            <person name="Sandhu D."/>
            <person name="Valliyodan B."/>
            <person name="Lindquist E."/>
            <person name="Peto M."/>
            <person name="Grant D."/>
            <person name="Shu S."/>
            <person name="Goodstein D."/>
            <person name="Barry K."/>
            <person name="Futrell-Griggs M."/>
            <person name="Abernathy B."/>
            <person name="Du J."/>
            <person name="Tian Z."/>
            <person name="Zhu L."/>
            <person name="Gill N."/>
            <person name="Joshi T."/>
            <person name="Libault M."/>
            <person name="Sethuraman A."/>
            <person name="Zhang X."/>
            <person name="Shinozaki K."/>
            <person name="Nguyen H."/>
            <person name="Wing R."/>
            <person name="Cregan P."/>
            <person name="Specht J."/>
            <person name="Grimwood J."/>
            <person name="Rokhsar D."/>
            <person name="Stacey G."/>
            <person name="Shoemaker R."/>
            <person name="Jackson S."/>
        </authorList>
    </citation>
    <scope>NUCLEOTIDE SEQUENCE</scope>
    <source>
        <tissue evidence="6">Callus</tissue>
    </source>
</reference>
<accession>K7N4M4</accession>
<evidence type="ECO:0000256" key="4">
    <source>
        <dbReference type="SAM" id="MobiDB-lite"/>
    </source>
</evidence>
<dbReference type="PANTHER" id="PTHR31319">
    <property type="entry name" value="ZINC FINGER PROTEIN CONSTANS-LIKE 4"/>
    <property type="match status" value="1"/>
</dbReference>
<dbReference type="HOGENOM" id="CLU_050314_0_0_1"/>
<evidence type="ECO:0000313" key="8">
    <source>
        <dbReference type="Proteomes" id="UP000008827"/>
    </source>
</evidence>
<reference evidence="7" key="2">
    <citation type="submission" date="2018-02" db="UniProtKB">
        <authorList>
            <consortium name="EnsemblPlants"/>
        </authorList>
    </citation>
    <scope>IDENTIFICATION</scope>
    <source>
        <strain evidence="7">Williams 82</strain>
    </source>
</reference>
<feature type="domain" description="CCT" evidence="5">
    <location>
        <begin position="319"/>
        <end position="361"/>
    </location>
</feature>
<feature type="region of interest" description="Disordered" evidence="4">
    <location>
        <begin position="81"/>
        <end position="103"/>
    </location>
</feature>
<sequence>MLQDVFDQPLPPKAEPQQQLPLDEISSPLSARIFELCNTDFFPEALQNSEVTSSSNCCYEENSSYATTNISVTVDVDNKLNSNSNTVTTPTSTTTTNTNNNTTNSSNLSIFFDSQEEIDNDISASIDFSLSPSFNVPPFLPVSSQQEQFDFSSVQHQVQLAACSVVEGFTQYPTDAVAPPFMGAPLPSVFEEDCISSVPSYMPLNPSSPCTYLSPGMPPYMPHGPLTTALSTDSSGIFGGNILLGSELQTQELEYQGENGRMYCTDSIQRVFNPPDLQALGTESQQLVPGAGGSGTLTPEISNLEDSSFKVGKLSVEQRKEKINRYMKKRNERNFSKKIKYACRKTLADSRPRVRGRFAKNDDFGETNRTTSSNHEEDDEEEVVMKDEDDMVDSSDIFAHISGLNSFKCNYSIQSWI</sequence>
<feature type="region of interest" description="Disordered" evidence="4">
    <location>
        <begin position="354"/>
        <end position="383"/>
    </location>
</feature>
<dbReference type="PROSITE" id="PS51017">
    <property type="entry name" value="CCT"/>
    <property type="match status" value="1"/>
</dbReference>
<dbReference type="EMBL" id="CM000853">
    <property type="protein sequence ID" value="KRG92261.1"/>
    <property type="molecule type" value="Genomic_DNA"/>
</dbReference>
<evidence type="ECO:0000256" key="2">
    <source>
        <dbReference type="ARBA" id="ARBA00023242"/>
    </source>
</evidence>
<dbReference type="GO" id="GO:0005634">
    <property type="term" value="C:nucleus"/>
    <property type="evidence" value="ECO:0007669"/>
    <property type="project" value="UniProtKB-SubCell"/>
</dbReference>
<evidence type="ECO:0000256" key="1">
    <source>
        <dbReference type="ARBA" id="ARBA00004123"/>
    </source>
</evidence>
<reference evidence="6 7" key="1">
    <citation type="journal article" date="2010" name="Nature">
        <title>Genome sequence of the palaeopolyploid soybean.</title>
        <authorList>
            <person name="Schmutz J."/>
            <person name="Cannon S.B."/>
            <person name="Schlueter J."/>
            <person name="Ma J."/>
            <person name="Mitros T."/>
            <person name="Nelson W."/>
            <person name="Hyten D.L."/>
            <person name="Song Q."/>
            <person name="Thelen J.J."/>
            <person name="Cheng J."/>
            <person name="Xu D."/>
            <person name="Hellsten U."/>
            <person name="May G.D."/>
            <person name="Yu Y."/>
            <person name="Sakurai T."/>
            <person name="Umezawa T."/>
            <person name="Bhattacharyya M.K."/>
            <person name="Sandhu D."/>
            <person name="Valliyodan B."/>
            <person name="Lindquist E."/>
            <person name="Peto M."/>
            <person name="Grant D."/>
            <person name="Shu S."/>
            <person name="Goodstein D."/>
            <person name="Barry K."/>
            <person name="Futrell-Griggs M."/>
            <person name="Abernathy B."/>
            <person name="Du J."/>
            <person name="Tian Z."/>
            <person name="Zhu L."/>
            <person name="Gill N."/>
            <person name="Joshi T."/>
            <person name="Libault M."/>
            <person name="Sethuraman A."/>
            <person name="Zhang X.-C."/>
            <person name="Shinozaki K."/>
            <person name="Nguyen H.T."/>
            <person name="Wing R.A."/>
            <person name="Cregan P."/>
            <person name="Specht J."/>
            <person name="Grimwood J."/>
            <person name="Rokhsar D."/>
            <person name="Stacey G."/>
            <person name="Shoemaker R.C."/>
            <person name="Jackson S.A."/>
        </authorList>
    </citation>
    <scope>NUCLEOTIDE SEQUENCE [LARGE SCALE GENOMIC DNA]</scope>
    <source>
        <strain evidence="7">cv. Williams 82</strain>
        <tissue evidence="6">Callus</tissue>
    </source>
</reference>
<dbReference type="SMR" id="K7N4M4"/>
<dbReference type="AlphaFoldDB" id="K7N4M4"/>
<feature type="region of interest" description="Disordered" evidence="4">
    <location>
        <begin position="1"/>
        <end position="21"/>
    </location>
</feature>
<comment type="subcellular location">
    <subcellularLocation>
        <location evidence="1 3">Nucleus</location>
    </subcellularLocation>
</comment>
<proteinExistence type="predicted"/>
<dbReference type="EnsemblPlants" id="KRG92261">
    <property type="protein sequence ID" value="KRG92261"/>
    <property type="gene ID" value="GLYMA_20G200400"/>
</dbReference>
<dbReference type="GO" id="GO:0009909">
    <property type="term" value="P:regulation of flower development"/>
    <property type="evidence" value="ECO:0007669"/>
    <property type="project" value="InterPro"/>
</dbReference>